<dbReference type="Proteomes" id="UP000017840">
    <property type="component" value="Unassembled WGS sequence"/>
</dbReference>
<keyword evidence="3" id="KW-1185">Reference proteome</keyword>
<comment type="caution">
    <text evidence="2">The sequence shown here is derived from an EMBL/GenBank/DDBJ whole genome shotgun (WGS) entry which is preliminary data.</text>
</comment>
<sequence>MVSPLLERKPGDSLAAIRGSYDAQPDPEFVATDRRSDGATPNTNTTMISTTTTPTTHLRDEHRPTNHRRRTTAPGWTR</sequence>
<organism evidence="2 3">
    <name type="scientific">Candidatus Halobonum tyrrellensis G22</name>
    <dbReference type="NCBI Taxonomy" id="1324957"/>
    <lineage>
        <taxon>Archaea</taxon>
        <taxon>Methanobacteriati</taxon>
        <taxon>Methanobacteriota</taxon>
        <taxon>Stenosarchaea group</taxon>
        <taxon>Halobacteria</taxon>
        <taxon>Halobacteriales</taxon>
        <taxon>Haloferacaceae</taxon>
        <taxon>Candidatus Halobonum</taxon>
    </lineage>
</organism>
<evidence type="ECO:0000313" key="3">
    <source>
        <dbReference type="Proteomes" id="UP000017840"/>
    </source>
</evidence>
<accession>V4HJ74</accession>
<gene>
    <name evidence="2" type="ORF">K933_11676</name>
</gene>
<evidence type="ECO:0000313" key="2">
    <source>
        <dbReference type="EMBL" id="ESP87974.1"/>
    </source>
</evidence>
<dbReference type="EMBL" id="ASGZ01000037">
    <property type="protein sequence ID" value="ESP87974.1"/>
    <property type="molecule type" value="Genomic_DNA"/>
</dbReference>
<feature type="compositionally biased region" description="Low complexity" evidence="1">
    <location>
        <begin position="40"/>
        <end position="56"/>
    </location>
</feature>
<name>V4HJ74_9EURY</name>
<dbReference type="AlphaFoldDB" id="V4HJ74"/>
<proteinExistence type="predicted"/>
<feature type="compositionally biased region" description="Basic and acidic residues" evidence="1">
    <location>
        <begin position="1"/>
        <end position="11"/>
    </location>
</feature>
<evidence type="ECO:0000256" key="1">
    <source>
        <dbReference type="SAM" id="MobiDB-lite"/>
    </source>
</evidence>
<reference evidence="2 3" key="1">
    <citation type="journal article" date="2013" name="Genome Announc.">
        <title>Draft Genome Sequence of 'Candidatus Halobonum tyrrellensis' Strain G22, Isolated from the Hypersaline Waters of Lake Tyrrell, Australia.</title>
        <authorList>
            <person name="Ugalde J.A."/>
            <person name="Narasingarao P."/>
            <person name="Kuo S."/>
            <person name="Podell S."/>
            <person name="Allen E.E."/>
        </authorList>
    </citation>
    <scope>NUCLEOTIDE SEQUENCE [LARGE SCALE GENOMIC DNA]</scope>
    <source>
        <strain evidence="2 3">G22</strain>
    </source>
</reference>
<protein>
    <submittedName>
        <fullName evidence="2">Uncharacterized protein</fullName>
    </submittedName>
</protein>
<feature type="region of interest" description="Disordered" evidence="1">
    <location>
        <begin position="1"/>
        <end position="78"/>
    </location>
</feature>